<dbReference type="GeneID" id="18990608"/>
<protein>
    <submittedName>
        <fullName evidence="2">Proline-alanine-rich protein</fullName>
    </submittedName>
</protein>
<feature type="region of interest" description="Disordered" evidence="1">
    <location>
        <begin position="313"/>
        <end position="359"/>
    </location>
</feature>
<feature type="region of interest" description="Disordered" evidence="1">
    <location>
        <begin position="111"/>
        <end position="169"/>
    </location>
</feature>
<feature type="region of interest" description="Disordered" evidence="1">
    <location>
        <begin position="186"/>
        <end position="221"/>
    </location>
</feature>
<evidence type="ECO:0000256" key="1">
    <source>
        <dbReference type="SAM" id="MobiDB-lite"/>
    </source>
</evidence>
<proteinExistence type="predicted"/>
<feature type="compositionally biased region" description="Pro residues" evidence="1">
    <location>
        <begin position="320"/>
        <end position="329"/>
    </location>
</feature>
<dbReference type="RefSeq" id="YP_009025165.1">
    <property type="nucleotide sequence ID" value="NC_023983.1"/>
</dbReference>
<keyword evidence="3" id="KW-1185">Reference proteome</keyword>
<feature type="compositionally biased region" description="Low complexity" evidence="1">
    <location>
        <begin position="39"/>
        <end position="53"/>
    </location>
</feature>
<feature type="compositionally biased region" description="Polar residues" evidence="1">
    <location>
        <begin position="58"/>
        <end position="70"/>
    </location>
</feature>
<sequence length="1075" mass="115702">MAQKTMATKAELDPPVGSGEGAQTLAMQAGAMLGPSSEGPSPAAQSQGQQSGAHFEASTCSPTDRTNSLSPGHPLLPRGVPVPAGGIQPHLAFMPHHAERPQEVVRIRRRHGRSLSPPSSGRFGGEPAPGPSPRAPQGTAPRRGPKSRAHYAARPQGSPSREGGEGGVDASVVGVGQIRADTVNGARANLLPPEDVPRNEASPVLTPLHESPPRTPSPPVLSESQQYAIHEGFVWVRDLSPSSGSDSDVLLVSESDLPKYEGELRSRLEQACRVATIYRRNVLGMTEESERQKIDIPYLPCPHGRVALPLHSEGQEELPPCAPSSPPAPSSSDSENSSEEERRSARSARRLNPSTPRSGLIDQRYTVKFGDHSIHTSDVSPDPIYSIRTIDGVSDFFSRGLQFVETMYDSFDVDAHSIRVTSQLVCADQPLCVSQAFPVRGEAFHSHNRNFTIADTTMAVVNFGPTRVKGRIDDALLTPYMIGGVPNSRSVSSAITPELRPANRNLILESASVMQSNLTYYDNSMLYAKLIWNALLIDVYAHVGLVPAVIPFEAERSVSWINLDDANLAVPALTVEFAKGSIMLLQDRDFTTAELQEVQWLSVFGRRFLAPANGPTPVSSYVNWPRVPICLLAHGAQPAALPACAMLTSARLLSFCAKLAASRGEWEDCLKGAYLAMDVLGTDYNITDNHAYPMNVFLGLENLRVPAPSDYNFFCRLLGLCPPADVARRDEFFSLMAASSANRVRGVSLYVASMRTFSTTTLHSLSIGTGNLVDWCTGAIPQGGVNMVLQSGIVNPQGDYNTESAMFEKPKAAFERFLGFRIEKGFYAGSNWMPACGSLAAALSYYSPLISEADAPPRKHSCLAIDDFLLMRPQEWGVLGGTTQIDFHQDLVAFSTPENRGVFSDRGDATYRQRLTSPTPYLFVPYGIQLLNAVCQHFEVAEHVPYYRGAVYNGGAESSFSTTPARFPSSAWIEDLSMFEPCALTSFSWIDHTVRAPCMVGAVRMTASMLRALQMWRGATIPKTGCPLARIPGFALQGLAPPPFAGMGGLGAIGGVVGGGAADGADTPNQPSGNG</sequence>
<dbReference type="EMBL" id="AB735629">
    <property type="protein sequence ID" value="BAN29037.1"/>
    <property type="molecule type" value="Genomic_RNA"/>
</dbReference>
<dbReference type="Proteomes" id="UP000243061">
    <property type="component" value="Segment"/>
</dbReference>
<evidence type="ECO:0000313" key="2">
    <source>
        <dbReference type="EMBL" id="BAN29037.1"/>
    </source>
</evidence>
<organism evidence="2 3">
    <name type="scientific">Persimmon latent virus</name>
    <dbReference type="NCBI Taxonomy" id="1211481"/>
    <lineage>
        <taxon>Viruses</taxon>
        <taxon>Riboviria</taxon>
        <taxon>Orthornavirae</taxon>
        <taxon>Duplornaviricota</taxon>
        <taxon>Chrymotiviricetes</taxon>
        <taxon>Ghabrivirales</taxon>
        <taxon>Alphatotivirineae</taxon>
        <taxon>Spiciviridae</taxon>
        <taxon>Spicivirus</taxon>
        <taxon>Spicivirus sani</taxon>
    </lineage>
</organism>
<feature type="region of interest" description="Disordered" evidence="1">
    <location>
        <begin position="1"/>
        <end position="89"/>
    </location>
</feature>
<dbReference type="KEGG" id="vg:18990608"/>
<name>R4X5Y4_9VIRU</name>
<reference evidence="2 3" key="1">
    <citation type="journal article" date="2013" name="J. Gen. Virol.">
        <title>Genetic characterization of novel putative rhabdovirus and dsRNA virus from Japanese persimmon.</title>
        <authorList>
            <person name="Ito T."/>
            <person name="Suzaki K."/>
            <person name="Nakano M."/>
        </authorList>
    </citation>
    <scope>NUCLEOTIDE SEQUENCE [LARGE SCALE GENOMIC DNA]</scope>
    <source>
        <strain evidence="3">persimmon isolate</strain>
    </source>
</reference>
<evidence type="ECO:0000313" key="3">
    <source>
        <dbReference type="Proteomes" id="UP000243061"/>
    </source>
</evidence>
<accession>R4X5Y4</accession>